<comment type="caution">
    <text evidence="1">The sequence shown here is derived from an EMBL/GenBank/DDBJ whole genome shotgun (WGS) entry which is preliminary data.</text>
</comment>
<dbReference type="PANTHER" id="PTHR10773">
    <property type="entry name" value="DNA-DIRECTED RNA POLYMERASES I, II, AND III SUBUNIT RPABC2"/>
    <property type="match status" value="1"/>
</dbReference>
<sequence length="161" mass="18774">MMNPKNFHLKMFETADTSKTEHTENINEAPNQEYVVEDTSDMNTMCKREHAQKFPVVESHYCRQSSKKLYLDANLPVAKIHDNLYVEECKSSGKNNATDSKWADKEKSESEDSFLRATFDLQSVLQTPSDDTSQMYYFRKLCFYNLTIYETQGDNHAYCYA</sequence>
<name>A0ABQ9H0H7_9NEOP</name>
<accession>A0ABQ9H0H7</accession>
<evidence type="ECO:0000313" key="2">
    <source>
        <dbReference type="Proteomes" id="UP001159363"/>
    </source>
</evidence>
<organism evidence="1 2">
    <name type="scientific">Dryococelus australis</name>
    <dbReference type="NCBI Taxonomy" id="614101"/>
    <lineage>
        <taxon>Eukaryota</taxon>
        <taxon>Metazoa</taxon>
        <taxon>Ecdysozoa</taxon>
        <taxon>Arthropoda</taxon>
        <taxon>Hexapoda</taxon>
        <taxon>Insecta</taxon>
        <taxon>Pterygota</taxon>
        <taxon>Neoptera</taxon>
        <taxon>Polyneoptera</taxon>
        <taxon>Phasmatodea</taxon>
        <taxon>Verophasmatodea</taxon>
        <taxon>Anareolatae</taxon>
        <taxon>Phasmatidae</taxon>
        <taxon>Eurycanthinae</taxon>
        <taxon>Dryococelus</taxon>
    </lineage>
</organism>
<dbReference type="Proteomes" id="UP001159363">
    <property type="component" value="Chromosome 7"/>
</dbReference>
<dbReference type="PANTHER" id="PTHR10773:SF19">
    <property type="match status" value="1"/>
</dbReference>
<dbReference type="EMBL" id="JARBHB010000008">
    <property type="protein sequence ID" value="KAJ8877789.1"/>
    <property type="molecule type" value="Genomic_DNA"/>
</dbReference>
<protein>
    <submittedName>
        <fullName evidence="1">Uncharacterized protein</fullName>
    </submittedName>
</protein>
<proteinExistence type="predicted"/>
<reference evidence="1 2" key="1">
    <citation type="submission" date="2023-02" db="EMBL/GenBank/DDBJ databases">
        <title>LHISI_Scaffold_Assembly.</title>
        <authorList>
            <person name="Stuart O.P."/>
            <person name="Cleave R."/>
            <person name="Magrath M.J.L."/>
            <person name="Mikheyev A.S."/>
        </authorList>
    </citation>
    <scope>NUCLEOTIDE SEQUENCE [LARGE SCALE GENOMIC DNA]</scope>
    <source>
        <strain evidence="1">Daus_M_001</strain>
        <tissue evidence="1">Leg muscle</tissue>
    </source>
</reference>
<keyword evidence="2" id="KW-1185">Reference proteome</keyword>
<gene>
    <name evidence="1" type="ORF">PR048_022245</name>
</gene>
<evidence type="ECO:0000313" key="1">
    <source>
        <dbReference type="EMBL" id="KAJ8877789.1"/>
    </source>
</evidence>